<sequence>MSTPFTPMDVIADLDQVHEHLVSSGHASDASIVLQAAIRTLELIARVDTLTRFQLRGIEGLSPKERAALFAKVAATSRVQRAIVGHSDVLAREAREILEAVAPDRRVD</sequence>
<comment type="caution">
    <text evidence="1">The sequence shown here is derived from an EMBL/GenBank/DDBJ whole genome shotgun (WGS) entry which is preliminary data.</text>
</comment>
<keyword evidence="2" id="KW-1185">Reference proteome</keyword>
<gene>
    <name evidence="1" type="ORF">QZM70_32435</name>
</gene>
<protein>
    <recommendedName>
        <fullName evidence="3">HNH endonuclease</fullName>
    </recommendedName>
</protein>
<accession>A0ABT8P1F1</accession>
<name>A0ABT8P1F1_9BURK</name>
<evidence type="ECO:0000313" key="1">
    <source>
        <dbReference type="EMBL" id="MDN7527661.1"/>
    </source>
</evidence>
<reference evidence="1" key="1">
    <citation type="submission" date="2023-07" db="EMBL/GenBank/DDBJ databases">
        <title>A collection of bacterial strains from the Burkholderia cepacia Research Laboratory and Repository.</title>
        <authorList>
            <person name="Lipuma J."/>
            <person name="Spilker T."/>
            <person name="Caverly L."/>
        </authorList>
    </citation>
    <scope>NUCLEOTIDE SEQUENCE</scope>
    <source>
        <strain evidence="1">AU45194</strain>
    </source>
</reference>
<evidence type="ECO:0008006" key="3">
    <source>
        <dbReference type="Google" id="ProtNLM"/>
    </source>
</evidence>
<dbReference type="Proteomes" id="UP001172217">
    <property type="component" value="Unassembled WGS sequence"/>
</dbReference>
<evidence type="ECO:0000313" key="2">
    <source>
        <dbReference type="Proteomes" id="UP001172217"/>
    </source>
</evidence>
<organism evidence="1 2">
    <name type="scientific">Burkholderia orbicola</name>
    <dbReference type="NCBI Taxonomy" id="2978683"/>
    <lineage>
        <taxon>Bacteria</taxon>
        <taxon>Pseudomonadati</taxon>
        <taxon>Pseudomonadota</taxon>
        <taxon>Betaproteobacteria</taxon>
        <taxon>Burkholderiales</taxon>
        <taxon>Burkholderiaceae</taxon>
        <taxon>Burkholderia</taxon>
        <taxon>Burkholderia cepacia complex</taxon>
    </lineage>
</organism>
<dbReference type="EMBL" id="JAUJQL010000023">
    <property type="protein sequence ID" value="MDN7527661.1"/>
    <property type="molecule type" value="Genomic_DNA"/>
</dbReference>
<proteinExistence type="predicted"/>